<dbReference type="Pfam" id="PF03098">
    <property type="entry name" value="An_peroxidase"/>
    <property type="match status" value="2"/>
</dbReference>
<evidence type="ECO:0008006" key="8">
    <source>
        <dbReference type="Google" id="ProtNLM"/>
    </source>
</evidence>
<dbReference type="PROSITE" id="PS50292">
    <property type="entry name" value="PEROXIDASE_3"/>
    <property type="match status" value="1"/>
</dbReference>
<dbReference type="Gene3D" id="1.10.640.10">
    <property type="entry name" value="Haem peroxidase domain superfamily, animal type"/>
    <property type="match status" value="1"/>
</dbReference>
<dbReference type="GO" id="GO:0016705">
    <property type="term" value="F:oxidoreductase activity, acting on paired donors, with incorporation or reduction of molecular oxygen"/>
    <property type="evidence" value="ECO:0007669"/>
    <property type="project" value="InterPro"/>
</dbReference>
<dbReference type="GO" id="GO:0020037">
    <property type="term" value="F:heme binding"/>
    <property type="evidence" value="ECO:0007669"/>
    <property type="project" value="InterPro"/>
</dbReference>
<evidence type="ECO:0000256" key="1">
    <source>
        <dbReference type="ARBA" id="ARBA00022723"/>
    </source>
</evidence>
<evidence type="ECO:0000313" key="6">
    <source>
        <dbReference type="EMBL" id="CAE7063912.1"/>
    </source>
</evidence>
<dbReference type="SUPFAM" id="SSF48264">
    <property type="entry name" value="Cytochrome P450"/>
    <property type="match status" value="1"/>
</dbReference>
<dbReference type="GO" id="GO:0004497">
    <property type="term" value="F:monooxygenase activity"/>
    <property type="evidence" value="ECO:0007669"/>
    <property type="project" value="InterPro"/>
</dbReference>
<evidence type="ECO:0000256" key="4">
    <source>
        <dbReference type="ARBA" id="ARBA00023004"/>
    </source>
</evidence>
<evidence type="ECO:0000256" key="3">
    <source>
        <dbReference type="ARBA" id="ARBA00023002"/>
    </source>
</evidence>
<dbReference type="GO" id="GO:0006631">
    <property type="term" value="P:fatty acid metabolic process"/>
    <property type="evidence" value="ECO:0007669"/>
    <property type="project" value="UniProtKB-ARBA"/>
</dbReference>
<sequence length="1092" mass="121950">MIWRPSASNVTQSSRSLCGNHELDAGGWQHRPVALSCPVCLRMAEYIYIQPLFHLLSIRPLPTDMSARTTGISDEDIARVEEIVARIASGNELLDDRRGLMPQAFSVLSQIPPANPAGLRINNHIIRLLYETIPHPVATLLGEDRFRQADGSRNNVHIPSIGQAGTPYTRTCQGKHPLPIPSLPDSALVYDELLKSTGKRAEHPGKNSSLTFAFAAIVTHTLFRTDQRDWNKNNTSSYFDLSPLYGSNQAEQDTVRVKDGYGRLHPDTFSEGRLVFLPPASAALLVLWSRNHNYIAETILSINEQGKWKTPPPQTIEERAAQDEEIFQTARLINCGSFMSVILGDYVAGFLGLGRTGSSWAMQPFDPFKDPNNRPVERGQGNHVSVEFNVLYRWHSVPSDEDEEWSVGVFKKLFGDRSFGSLTLADFYEALGRLRKGGVHPDLIVEPEPQKRNFGGIKRGSDGRFSDDDLAFILQNATESVAHRYGARGTPEVFKVIEILGIEQARRWGVMLDERVQDTHGLKALYGTIDNLELYPGLHAEETMTLGPGSGLCAGYTITRSILSDAIALIRGDRFFTTDFTPTNLTTWGIQDVARDPNNGAFGAYLPKRTSLLQLKHGQRTNIMLVLMRALPRHYPHNSAYSMFPFFIPSATKENLTRLKLVDKYTFERPVATPVPKVINDVSGIRYVQNNINKYTSLRGLKMEYVTNQTGAFFDEEPQQTMKLSSASRALFSDLIKHAAYCRTVTQSLIQTKSISYSNSPGIYIDIVGEVINITAVRWASEYILGISLKSDTNPNGDITEQDLYQALTTIYTYVYLPSSPHLEWSLGIQAKHAADILIPLIKSSIERTSQQQKRGLIHLTQRIIYTGFSRSENDESPRIQFLKDLVAGGKSADEVAALVLGIAVGSIVNYVQVATNTIDFYLQTQHREQLNHIIELSSKGDEESLELLDGYYREAVRLNPQSSGHFHTVAEDHEIPQGTNTPIQVNQGDLLLCSYKSANLDPDLFSNPTKIDPRRPVEQNLTQSTATDPGFSEQIIPVIMKEIFSLKNIRRAPGPKGMLRRITDADETTTYITLDGEILPMPKSLVLMYDL</sequence>
<dbReference type="EMBL" id="CAJNJQ010000216">
    <property type="protein sequence ID" value="CAE7063912.1"/>
    <property type="molecule type" value="Genomic_DNA"/>
</dbReference>
<name>A0A8H3HTP0_9AGAM</name>
<dbReference type="InterPro" id="IPR036396">
    <property type="entry name" value="Cyt_P450_sf"/>
</dbReference>
<evidence type="ECO:0000313" key="7">
    <source>
        <dbReference type="Proteomes" id="UP000663827"/>
    </source>
</evidence>
<evidence type="ECO:0000256" key="2">
    <source>
        <dbReference type="ARBA" id="ARBA00022964"/>
    </source>
</evidence>
<keyword evidence="3" id="KW-0560">Oxidoreductase</keyword>
<dbReference type="GO" id="GO:0051213">
    <property type="term" value="F:dioxygenase activity"/>
    <property type="evidence" value="ECO:0007669"/>
    <property type="project" value="UniProtKB-KW"/>
</dbReference>
<dbReference type="Proteomes" id="UP000663827">
    <property type="component" value="Unassembled WGS sequence"/>
</dbReference>
<dbReference type="AlphaFoldDB" id="A0A8H3HTP0"/>
<accession>A0A8H3HTP0</accession>
<dbReference type="PROSITE" id="PS00018">
    <property type="entry name" value="EF_HAND_1"/>
    <property type="match status" value="1"/>
</dbReference>
<proteinExistence type="predicted"/>
<dbReference type="SUPFAM" id="SSF48113">
    <property type="entry name" value="Heme-dependent peroxidases"/>
    <property type="match status" value="1"/>
</dbReference>
<dbReference type="InterPro" id="IPR018247">
    <property type="entry name" value="EF_Hand_1_Ca_BS"/>
</dbReference>
<dbReference type="InterPro" id="IPR019791">
    <property type="entry name" value="Haem_peroxidase_animal"/>
</dbReference>
<dbReference type="InterPro" id="IPR050783">
    <property type="entry name" value="Oxylipin_biosynth_metab"/>
</dbReference>
<organism evidence="6 7">
    <name type="scientific">Rhizoctonia solani</name>
    <dbReference type="NCBI Taxonomy" id="456999"/>
    <lineage>
        <taxon>Eukaryota</taxon>
        <taxon>Fungi</taxon>
        <taxon>Dikarya</taxon>
        <taxon>Basidiomycota</taxon>
        <taxon>Agaricomycotina</taxon>
        <taxon>Agaricomycetes</taxon>
        <taxon>Cantharellales</taxon>
        <taxon>Ceratobasidiaceae</taxon>
        <taxon>Rhizoctonia</taxon>
    </lineage>
</organism>
<comment type="caution">
    <text evidence="6">The sequence shown here is derived from an EMBL/GenBank/DDBJ whole genome shotgun (WGS) entry which is preliminary data.</text>
</comment>
<keyword evidence="4 5" id="KW-0408">Iron</keyword>
<dbReference type="InterPro" id="IPR010255">
    <property type="entry name" value="Haem_peroxidase_sf"/>
</dbReference>
<dbReference type="Gene3D" id="1.10.630.10">
    <property type="entry name" value="Cytochrome P450"/>
    <property type="match status" value="1"/>
</dbReference>
<dbReference type="GO" id="GO:0005506">
    <property type="term" value="F:iron ion binding"/>
    <property type="evidence" value="ECO:0007669"/>
    <property type="project" value="InterPro"/>
</dbReference>
<keyword evidence="2" id="KW-0223">Dioxygenase</keyword>
<dbReference type="PRINTS" id="PR00457">
    <property type="entry name" value="ANPEROXIDASE"/>
</dbReference>
<dbReference type="GO" id="GO:0004601">
    <property type="term" value="F:peroxidase activity"/>
    <property type="evidence" value="ECO:0007669"/>
    <property type="project" value="InterPro"/>
</dbReference>
<reference evidence="6" key="1">
    <citation type="submission" date="2021-01" db="EMBL/GenBank/DDBJ databases">
        <authorList>
            <person name="Kaushik A."/>
        </authorList>
    </citation>
    <scope>NUCLEOTIDE SEQUENCE</scope>
    <source>
        <strain evidence="6">AG5</strain>
    </source>
</reference>
<gene>
    <name evidence="6" type="ORF">RDB_LOCUS10071</name>
</gene>
<evidence type="ECO:0000256" key="5">
    <source>
        <dbReference type="PIRSR" id="PIRSR619791-2"/>
    </source>
</evidence>
<dbReference type="GO" id="GO:0006979">
    <property type="term" value="P:response to oxidative stress"/>
    <property type="evidence" value="ECO:0007669"/>
    <property type="project" value="InterPro"/>
</dbReference>
<dbReference type="PANTHER" id="PTHR11903">
    <property type="entry name" value="PROSTAGLANDIN G/H SYNTHASE"/>
    <property type="match status" value="1"/>
</dbReference>
<dbReference type="PANTHER" id="PTHR11903:SF37">
    <property type="entry name" value="PSI-PRODUCING OXYGENASE A"/>
    <property type="match status" value="1"/>
</dbReference>
<feature type="binding site" description="axial binding residue" evidence="5">
    <location>
        <position position="395"/>
    </location>
    <ligand>
        <name>heme b</name>
        <dbReference type="ChEBI" id="CHEBI:60344"/>
    </ligand>
    <ligandPart>
        <name>Fe</name>
        <dbReference type="ChEBI" id="CHEBI:18248"/>
    </ligandPart>
</feature>
<keyword evidence="1 5" id="KW-0479">Metal-binding</keyword>
<protein>
    <recommendedName>
        <fullName evidence="8">Linoleate diol synthase</fullName>
    </recommendedName>
</protein>
<keyword evidence="5" id="KW-0349">Heme</keyword>
<dbReference type="InterPro" id="IPR037120">
    <property type="entry name" value="Haem_peroxidase_sf_animal"/>
</dbReference>